<feature type="transmembrane region" description="Helical" evidence="8">
    <location>
        <begin position="495"/>
        <end position="519"/>
    </location>
</feature>
<evidence type="ECO:0000259" key="10">
    <source>
        <dbReference type="Pfam" id="PF12704"/>
    </source>
</evidence>
<feature type="region of interest" description="Disordered" evidence="7">
    <location>
        <begin position="50"/>
        <end position="77"/>
    </location>
</feature>
<evidence type="ECO:0000256" key="4">
    <source>
        <dbReference type="ARBA" id="ARBA00022989"/>
    </source>
</evidence>
<reference evidence="11 12" key="1">
    <citation type="submission" date="2019-06" db="EMBL/GenBank/DDBJ databases">
        <title>Whole genome shotgun sequence of Streptomyces cacaoi subsp. cacaoi NBRC 12748.</title>
        <authorList>
            <person name="Hosoyama A."/>
            <person name="Uohara A."/>
            <person name="Ohji S."/>
            <person name="Ichikawa N."/>
        </authorList>
    </citation>
    <scope>NUCLEOTIDE SEQUENCE [LARGE SCALE GENOMIC DNA]</scope>
    <source>
        <strain evidence="11 12">NBRC 12748</strain>
    </source>
</reference>
<dbReference type="GO" id="GO:0022857">
    <property type="term" value="F:transmembrane transporter activity"/>
    <property type="evidence" value="ECO:0007669"/>
    <property type="project" value="TreeGrafter"/>
</dbReference>
<feature type="transmembrane region" description="Helical" evidence="8">
    <location>
        <begin position="737"/>
        <end position="761"/>
    </location>
</feature>
<feature type="transmembrane region" description="Helical" evidence="8">
    <location>
        <begin position="438"/>
        <end position="461"/>
    </location>
</feature>
<organism evidence="11 12">
    <name type="scientific">Streptomyces cacaoi</name>
    <dbReference type="NCBI Taxonomy" id="1898"/>
    <lineage>
        <taxon>Bacteria</taxon>
        <taxon>Bacillati</taxon>
        <taxon>Actinomycetota</taxon>
        <taxon>Actinomycetes</taxon>
        <taxon>Kitasatosporales</taxon>
        <taxon>Streptomycetaceae</taxon>
        <taxon>Streptomyces</taxon>
    </lineage>
</organism>
<evidence type="ECO:0000256" key="2">
    <source>
        <dbReference type="ARBA" id="ARBA00022475"/>
    </source>
</evidence>
<feature type="region of interest" description="Disordered" evidence="7">
    <location>
        <begin position="563"/>
        <end position="585"/>
    </location>
</feature>
<dbReference type="PROSITE" id="PS51257">
    <property type="entry name" value="PROKAR_LIPOPROTEIN"/>
    <property type="match status" value="1"/>
</dbReference>
<evidence type="ECO:0000313" key="12">
    <source>
        <dbReference type="Proteomes" id="UP000319210"/>
    </source>
</evidence>
<feature type="transmembrane region" description="Helical" evidence="8">
    <location>
        <begin position="314"/>
        <end position="345"/>
    </location>
</feature>
<keyword evidence="2" id="KW-1003">Cell membrane</keyword>
<keyword evidence="3 8" id="KW-0812">Transmembrane</keyword>
<dbReference type="AlphaFoldDB" id="A0A4Y3R5X6"/>
<dbReference type="PANTHER" id="PTHR30572:SF4">
    <property type="entry name" value="ABC TRANSPORTER PERMEASE YTRF"/>
    <property type="match status" value="1"/>
</dbReference>
<dbReference type="InterPro" id="IPR050250">
    <property type="entry name" value="Macrolide_Exporter_MacB"/>
</dbReference>
<keyword evidence="12" id="KW-1185">Reference proteome</keyword>
<evidence type="ECO:0000256" key="6">
    <source>
        <dbReference type="ARBA" id="ARBA00038076"/>
    </source>
</evidence>
<evidence type="ECO:0000259" key="9">
    <source>
        <dbReference type="Pfam" id="PF02687"/>
    </source>
</evidence>
<dbReference type="InterPro" id="IPR025857">
    <property type="entry name" value="MacB_PCD"/>
</dbReference>
<dbReference type="Proteomes" id="UP000319210">
    <property type="component" value="Unassembled WGS sequence"/>
</dbReference>
<evidence type="ECO:0000256" key="1">
    <source>
        <dbReference type="ARBA" id="ARBA00004651"/>
    </source>
</evidence>
<dbReference type="GO" id="GO:0005886">
    <property type="term" value="C:plasma membrane"/>
    <property type="evidence" value="ECO:0007669"/>
    <property type="project" value="UniProtKB-SubCell"/>
</dbReference>
<comment type="caution">
    <text evidence="11">The sequence shown here is derived from an EMBL/GenBank/DDBJ whole genome shotgun (WGS) entry which is preliminary data.</text>
</comment>
<dbReference type="Pfam" id="PF02687">
    <property type="entry name" value="FtsX"/>
    <property type="match status" value="2"/>
</dbReference>
<feature type="transmembrane region" description="Helical" evidence="8">
    <location>
        <begin position="782"/>
        <end position="811"/>
    </location>
</feature>
<feature type="transmembrane region" description="Helical" evidence="8">
    <location>
        <begin position="267"/>
        <end position="293"/>
    </location>
</feature>
<dbReference type="Pfam" id="PF12704">
    <property type="entry name" value="MacB_PCD"/>
    <property type="match status" value="1"/>
</dbReference>
<feature type="domain" description="ABC3 transporter permease C-terminal" evidence="9">
    <location>
        <begin position="740"/>
        <end position="849"/>
    </location>
</feature>
<feature type="transmembrane region" description="Helical" evidence="8">
    <location>
        <begin position="823"/>
        <end position="844"/>
    </location>
</feature>
<feature type="domain" description="ABC3 transporter permease C-terminal" evidence="9">
    <location>
        <begin position="271"/>
        <end position="393"/>
    </location>
</feature>
<evidence type="ECO:0000256" key="3">
    <source>
        <dbReference type="ARBA" id="ARBA00022692"/>
    </source>
</evidence>
<proteinExistence type="inferred from homology"/>
<gene>
    <name evidence="11" type="ORF">SCA03_56570</name>
</gene>
<keyword evidence="4 8" id="KW-1133">Transmembrane helix</keyword>
<dbReference type="OrthoDB" id="9780560at2"/>
<dbReference type="EMBL" id="BJMM01000043">
    <property type="protein sequence ID" value="GEB53106.1"/>
    <property type="molecule type" value="Genomic_DNA"/>
</dbReference>
<name>A0A4Y3R5X6_STRCI</name>
<evidence type="ECO:0000313" key="11">
    <source>
        <dbReference type="EMBL" id="GEB53106.1"/>
    </source>
</evidence>
<sequence length="862" mass="87987">MLRTALRNLRRHKLRFALPALAVLLGVACVSGSLLYSGAVRSAMTESWTASRPDVSVEVRPAESAGPPGTGSDGPRIDEKLRQRLARLPGASAARGTLEGGAFLVGPDGQLVGSRAHAAGAAYVPGRGGADPRYPLAVGRGPRDAGEIAVDAASARRTGYHIGDRVRVVVAGKVHRVRLVGVFTAHDPRLAAGGTLTAFDRATAAGHFAPAPGRYSSVTLTARSGTPPTELADSVRRQLPRGLETVTRTELDAEAAESPDSRKLSQLLLGFAGIALIVSTFLVGNTFTMLGAARAREYALLRAVGATRRYVQRLVLTEAVLVGAVASVAGYLLGIGVAHALGGFFDAAAGGVEASVRPGLLEPTPLLAAFGVGIGVTALAAHLPARRAASVPPVAALRTAEPPAPASLRRRQLLGAGVTALGGLTLKAAAGSPDPMGLLLPAVPLLLMGVALLTPLLATGVTRVLRAPLRWLAGVRGTLALANVRRNPRRTAATTTALTVGLSLVAAVTVTVASLGAMARDEAERDMPTELRITAVDFGEIGDDVAPRVARLPDARAVTPVTGTAIETGGDGHGDGGGDGGEGGGEVLSAVAVDADAVPRIPALHVRSGSLERLGAGGVAVTREAAREHGWHVGDRITGRFADGRGRVDRRVVAVYDGPEALTPALLPSDALPARSGTEAREAAPVESVLVTPRQGRADGLKREIRHTLDNPALLVQDRADVGREAADGFSSLLRTMYAMLSVTVLIGALGVANTMGMAVHERVRETGLLRAVGLDRGGVRAVLVLESLVISLLGAALGLVTGGVVGAAVVGGQEGAVLTVPWGTMLLLFAGSAALGVVASLIPSHRAAAVPLRTAIGADGE</sequence>
<keyword evidence="5 8" id="KW-0472">Membrane</keyword>
<protein>
    <submittedName>
        <fullName evidence="11">ABC transporter</fullName>
    </submittedName>
</protein>
<evidence type="ECO:0000256" key="7">
    <source>
        <dbReference type="SAM" id="MobiDB-lite"/>
    </source>
</evidence>
<comment type="similarity">
    <text evidence="6">Belongs to the ABC-4 integral membrane protein family.</text>
</comment>
<dbReference type="PANTHER" id="PTHR30572">
    <property type="entry name" value="MEMBRANE COMPONENT OF TRANSPORTER-RELATED"/>
    <property type="match status" value="1"/>
</dbReference>
<accession>A0A4Y3R5X6</accession>
<comment type="subcellular location">
    <subcellularLocation>
        <location evidence="1">Cell membrane</location>
        <topology evidence="1">Multi-pass membrane protein</topology>
    </subcellularLocation>
</comment>
<dbReference type="InterPro" id="IPR003838">
    <property type="entry name" value="ABC3_permease_C"/>
</dbReference>
<evidence type="ECO:0000256" key="8">
    <source>
        <dbReference type="SAM" id="Phobius"/>
    </source>
</evidence>
<feature type="domain" description="MacB-like periplasmic core" evidence="10">
    <location>
        <begin position="18"/>
        <end position="237"/>
    </location>
</feature>
<evidence type="ECO:0000256" key="5">
    <source>
        <dbReference type="ARBA" id="ARBA00023136"/>
    </source>
</evidence>